<organism evidence="1 2">
    <name type="scientific">Photobacterium lipolyticum</name>
    <dbReference type="NCBI Taxonomy" id="266810"/>
    <lineage>
        <taxon>Bacteria</taxon>
        <taxon>Pseudomonadati</taxon>
        <taxon>Pseudomonadota</taxon>
        <taxon>Gammaproteobacteria</taxon>
        <taxon>Vibrionales</taxon>
        <taxon>Vibrionaceae</taxon>
        <taxon>Photobacterium</taxon>
    </lineage>
</organism>
<sequence>MGVIKQAFMQEYLAQIRSLYSSFADSLLLARGNLADIALAKRKLELGLNKASKTYMMAIDVVTSMAIEDIINENDLVLPTEIEDIDSKIRCVGCGERYDPKIGHCPCGSY</sequence>
<dbReference type="AlphaFoldDB" id="A0A2T3N1L1"/>
<gene>
    <name evidence="1" type="ORF">C9I89_06670</name>
</gene>
<dbReference type="EMBL" id="PYMC01000003">
    <property type="protein sequence ID" value="PSW06186.1"/>
    <property type="molecule type" value="Genomic_DNA"/>
</dbReference>
<dbReference type="Proteomes" id="UP000240904">
    <property type="component" value="Unassembled WGS sequence"/>
</dbReference>
<comment type="caution">
    <text evidence="1">The sequence shown here is derived from an EMBL/GenBank/DDBJ whole genome shotgun (WGS) entry which is preliminary data.</text>
</comment>
<protein>
    <submittedName>
        <fullName evidence="1">Uncharacterized protein</fullName>
    </submittedName>
</protein>
<evidence type="ECO:0000313" key="1">
    <source>
        <dbReference type="EMBL" id="PSW06186.1"/>
    </source>
</evidence>
<name>A0A2T3N1L1_9GAMM</name>
<proteinExistence type="predicted"/>
<evidence type="ECO:0000313" key="2">
    <source>
        <dbReference type="Proteomes" id="UP000240904"/>
    </source>
</evidence>
<keyword evidence="2" id="KW-1185">Reference proteome</keyword>
<reference evidence="1 2" key="1">
    <citation type="submission" date="2018-03" db="EMBL/GenBank/DDBJ databases">
        <title>Whole genome sequencing of Histamine producing bacteria.</title>
        <authorList>
            <person name="Butler K."/>
        </authorList>
    </citation>
    <scope>NUCLEOTIDE SEQUENCE [LARGE SCALE GENOMIC DNA]</scope>
    <source>
        <strain evidence="1 2">DSM 16190</strain>
    </source>
</reference>
<accession>A0A2T3N1L1</accession>
<dbReference type="RefSeq" id="WP_107282566.1">
    <property type="nucleotide sequence ID" value="NZ_PYMC01000003.1"/>
</dbReference>